<protein>
    <submittedName>
        <fullName evidence="6">Alpha-1,3-arabinosyltransferase XAT2</fullName>
    </submittedName>
</protein>
<evidence type="ECO:0000256" key="3">
    <source>
        <dbReference type="ARBA" id="ARBA00022679"/>
    </source>
</evidence>
<evidence type="ECO:0000256" key="1">
    <source>
        <dbReference type="ARBA" id="ARBA00004323"/>
    </source>
</evidence>
<accession>A0AAW2VJY2</accession>
<dbReference type="AlphaFoldDB" id="A0AAW2VJY2"/>
<evidence type="ECO:0000256" key="2">
    <source>
        <dbReference type="ARBA" id="ARBA00022676"/>
    </source>
</evidence>
<evidence type="ECO:0000259" key="5">
    <source>
        <dbReference type="Pfam" id="PF04577"/>
    </source>
</evidence>
<evidence type="ECO:0000313" key="6">
    <source>
        <dbReference type="EMBL" id="KAL0429523.1"/>
    </source>
</evidence>
<dbReference type="EMBL" id="JACGWJ010000003">
    <property type="protein sequence ID" value="KAL0429523.1"/>
    <property type="molecule type" value="Genomic_DNA"/>
</dbReference>
<proteinExistence type="predicted"/>
<reference evidence="6" key="1">
    <citation type="submission" date="2020-06" db="EMBL/GenBank/DDBJ databases">
        <authorList>
            <person name="Li T."/>
            <person name="Hu X."/>
            <person name="Zhang T."/>
            <person name="Song X."/>
            <person name="Zhang H."/>
            <person name="Dai N."/>
            <person name="Sheng W."/>
            <person name="Hou X."/>
            <person name="Wei L."/>
        </authorList>
    </citation>
    <scope>NUCLEOTIDE SEQUENCE</scope>
    <source>
        <strain evidence="6">G02</strain>
        <tissue evidence="6">Leaf</tissue>
    </source>
</reference>
<dbReference type="GO" id="GO:0000139">
    <property type="term" value="C:Golgi membrane"/>
    <property type="evidence" value="ECO:0007669"/>
    <property type="project" value="UniProtKB-SubCell"/>
</dbReference>
<dbReference type="PANTHER" id="PTHR20961:SF5">
    <property type="entry name" value="GLYCOSYLTRANSFERASE-RELATED"/>
    <property type="match status" value="1"/>
</dbReference>
<gene>
    <name evidence="6" type="ORF">Sradi_0578300</name>
</gene>
<feature type="domain" description="Glycosyltransferase 61 catalytic" evidence="5">
    <location>
        <begin position="781"/>
        <end position="883"/>
    </location>
</feature>
<dbReference type="Pfam" id="PF04577">
    <property type="entry name" value="Glyco_transf_61"/>
    <property type="match status" value="2"/>
</dbReference>
<keyword evidence="4" id="KW-0325">Glycoprotein</keyword>
<keyword evidence="3" id="KW-0808">Transferase</keyword>
<comment type="subcellular location">
    <subcellularLocation>
        <location evidence="1">Golgi apparatus membrane</location>
        <topology evidence="1">Single-pass type II membrane protein</topology>
    </subcellularLocation>
</comment>
<evidence type="ECO:0000256" key="4">
    <source>
        <dbReference type="ARBA" id="ARBA00023180"/>
    </source>
</evidence>
<organism evidence="6">
    <name type="scientific">Sesamum radiatum</name>
    <name type="common">Black benniseed</name>
    <dbReference type="NCBI Taxonomy" id="300843"/>
    <lineage>
        <taxon>Eukaryota</taxon>
        <taxon>Viridiplantae</taxon>
        <taxon>Streptophyta</taxon>
        <taxon>Embryophyta</taxon>
        <taxon>Tracheophyta</taxon>
        <taxon>Spermatophyta</taxon>
        <taxon>Magnoliopsida</taxon>
        <taxon>eudicotyledons</taxon>
        <taxon>Gunneridae</taxon>
        <taxon>Pentapetalae</taxon>
        <taxon>asterids</taxon>
        <taxon>lamiids</taxon>
        <taxon>Lamiales</taxon>
        <taxon>Pedaliaceae</taxon>
        <taxon>Sesamum</taxon>
    </lineage>
</organism>
<keyword evidence="2" id="KW-0328">Glycosyltransferase</keyword>
<name>A0AAW2VJY2_SESRA</name>
<dbReference type="GO" id="GO:0016763">
    <property type="term" value="F:pentosyltransferase activity"/>
    <property type="evidence" value="ECO:0007669"/>
    <property type="project" value="UniProtKB-ARBA"/>
</dbReference>
<sequence>MYDPIFAKSFNQYQRRRFGCCALLLCFITAFSISSTFNSHRQSTSVIGDAVSLQLAINTVHDMRVIDDTSEKHEKRGGNAAGDLQLQTNATENSMVVVNKTSLISQLLAINETRKAVSFRRISEYSLANYYAVEGDIRIEANSSTIFVVKPLDMSISSSNSTSSWSIQPYPRKGLSHVKNWTVNIVRRDDDNYSNVPKCTQNHRRPAILFSVSGFSGNYFHDFADLLFPLYTTSFRYEKEVHFLASDYKRWWISKYRQILDLLTGHEIVDIDNEKVHVHCYNKMVAGLNFHKELMIDPALSKPPSGLSMHHFKQVLRRAYSLERKRAVRSRKGDGTKKPRLMIISRNRTRAITNEVHVSRLARKLGYEVVSAEARLSTNVTRFAQTVNSCEVLMGVHGAGLTNMVFLPDNAVLIQVVPFGEIDEFARLDFRDPAAGMNIRYLEYKVSMKESSLSQQYPTDHPVLKDPKSYRRRGWNALSSIYLEKQNVTIDLDSSLPRGCESSVVLDRISMTYKTILGRSFSRHDQKKLGCRAFLSCFVIAFTLCTVFKSYVGPPPIVILEQSADSGLKMLMSTEEINKPRQSYVDADEISPNPILGNFSNSRSQVYELRGDIRIHGNSSTIFIASTQAQDCTTSWTVKPYARRGDKVVMRKVRTFKIIPQAPVASPHCTRNFSVPAIVFSGGGYAGNHFHDFTDVLIPLYLTSREFNRKVLFLVANKRSWWTSKYRDLLQKLSKFEVIDIDNENQVLCFPRMIVGLKANKELSIDPSKSPRNYSVTDFTKFLRGTYSLERHFANDCDHNHKYCSTRRRPRLLIISRKKTRHLVNEGEVANLGRSLGFDVVVREMGWQVSLVARFVNSFDVMVGVHGAGLTNMVFLPENAVVIQIVPLGLDFLAKYYFQHPAKDMKLKYLEYKVRLNESSLLARYPAEADGEVYRDAVVRNRKGWHDFRSLYLDNQDVNVDLDRFRGTLLKALELVRS</sequence>
<dbReference type="PANTHER" id="PTHR20961">
    <property type="entry name" value="GLYCOSYLTRANSFERASE"/>
    <property type="match status" value="1"/>
</dbReference>
<dbReference type="InterPro" id="IPR007657">
    <property type="entry name" value="Glycosyltransferase_61"/>
</dbReference>
<feature type="domain" description="Glycosyltransferase 61 catalytic" evidence="5">
    <location>
        <begin position="310"/>
        <end position="414"/>
    </location>
</feature>
<comment type="caution">
    <text evidence="6">The sequence shown here is derived from an EMBL/GenBank/DDBJ whole genome shotgun (WGS) entry which is preliminary data.</text>
</comment>
<dbReference type="InterPro" id="IPR049625">
    <property type="entry name" value="Glyco_transf_61_cat"/>
</dbReference>
<reference evidence="6" key="2">
    <citation type="journal article" date="2024" name="Plant">
        <title>Genomic evolution and insights into agronomic trait innovations of Sesamum species.</title>
        <authorList>
            <person name="Miao H."/>
            <person name="Wang L."/>
            <person name="Qu L."/>
            <person name="Liu H."/>
            <person name="Sun Y."/>
            <person name="Le M."/>
            <person name="Wang Q."/>
            <person name="Wei S."/>
            <person name="Zheng Y."/>
            <person name="Lin W."/>
            <person name="Duan Y."/>
            <person name="Cao H."/>
            <person name="Xiong S."/>
            <person name="Wang X."/>
            <person name="Wei L."/>
            <person name="Li C."/>
            <person name="Ma Q."/>
            <person name="Ju M."/>
            <person name="Zhao R."/>
            <person name="Li G."/>
            <person name="Mu C."/>
            <person name="Tian Q."/>
            <person name="Mei H."/>
            <person name="Zhang T."/>
            <person name="Gao T."/>
            <person name="Zhang H."/>
        </authorList>
    </citation>
    <scope>NUCLEOTIDE SEQUENCE</scope>
    <source>
        <strain evidence="6">G02</strain>
    </source>
</reference>